<evidence type="ECO:0000313" key="7">
    <source>
        <dbReference type="EMBL" id="KZL19005.1"/>
    </source>
</evidence>
<proteinExistence type="predicted"/>
<keyword evidence="5" id="KW-0949">S-adenosyl-L-methionine</keyword>
<dbReference type="InterPro" id="IPR002052">
    <property type="entry name" value="DNA_methylase_N6_adenine_CS"/>
</dbReference>
<dbReference type="InterPro" id="IPR029063">
    <property type="entry name" value="SAM-dependent_MTases_sf"/>
</dbReference>
<dbReference type="AlphaFoldDB" id="A0A165YN41"/>
<comment type="caution">
    <text evidence="7">The sequence shown here is derived from an EMBL/GenBank/DDBJ whole genome shotgun (WGS) entry which is preliminary data.</text>
</comment>
<keyword evidence="8" id="KW-1185">Reference proteome</keyword>
<evidence type="ECO:0000256" key="2">
    <source>
        <dbReference type="ARBA" id="ARBA00022552"/>
    </source>
</evidence>
<dbReference type="GO" id="GO:0052914">
    <property type="term" value="F:16S rRNA (guanine(1207)-N(2))-methyltransferase activity"/>
    <property type="evidence" value="ECO:0007669"/>
    <property type="project" value="UniProtKB-EC"/>
</dbReference>
<dbReference type="CDD" id="cd02440">
    <property type="entry name" value="AdoMet_MTases"/>
    <property type="match status" value="1"/>
</dbReference>
<dbReference type="InterPro" id="IPR046977">
    <property type="entry name" value="RsmC/RlmG"/>
</dbReference>
<dbReference type="RefSeq" id="WP_068006283.1">
    <property type="nucleotide sequence ID" value="NZ_FOFM01000001.1"/>
</dbReference>
<dbReference type="Proteomes" id="UP000076577">
    <property type="component" value="Unassembled WGS sequence"/>
</dbReference>
<evidence type="ECO:0000313" key="8">
    <source>
        <dbReference type="Proteomes" id="UP000076577"/>
    </source>
</evidence>
<dbReference type="GO" id="GO:0003676">
    <property type="term" value="F:nucleic acid binding"/>
    <property type="evidence" value="ECO:0007669"/>
    <property type="project" value="InterPro"/>
</dbReference>
<dbReference type="EMBL" id="LMCB01000017">
    <property type="protein sequence ID" value="KZL19005.1"/>
    <property type="molecule type" value="Genomic_DNA"/>
</dbReference>
<dbReference type="PANTHER" id="PTHR47816">
    <property type="entry name" value="RIBOSOMAL RNA SMALL SUBUNIT METHYLTRANSFERASE C"/>
    <property type="match status" value="1"/>
</dbReference>
<evidence type="ECO:0000256" key="3">
    <source>
        <dbReference type="ARBA" id="ARBA00022603"/>
    </source>
</evidence>
<dbReference type="Gene3D" id="3.40.50.150">
    <property type="entry name" value="Vaccinia Virus protein VP39"/>
    <property type="match status" value="2"/>
</dbReference>
<dbReference type="SUPFAM" id="SSF53335">
    <property type="entry name" value="S-adenosyl-L-methionine-dependent methyltransferases"/>
    <property type="match status" value="1"/>
</dbReference>
<sequence length="347" mass="38424">MKDSALDTLLLPFEDGLLDFFKDGSADQKALFLRARMGFAMNGIAKNRMICQQTFAPDKDNLERAGFTVSPQVDGQYPVVLLLPPRQRDEARALMAKAVKSAAQGGLVVASASNTEGAKTAESDLTKLAGNTGKISKNKCRVFWAEVTPETVNHELVEEWLKLDESREIMEGEFISRPGVFAWDHLDKASQLLVATLPEKLAGRGADLGCGFGYLTREVAKREKVKAIDLYEAEKRALDLAEQNLKGKTGEVALDFIWQDATKKLARTYDFIFTNPPFHAGGKQDRADIGQEFIKSAARGLRPSGHLWLVANRHLPYEATLDKVFASYEIMADQNGYKVIRAIKANK</sequence>
<organism evidence="7 8">
    <name type="scientific">Pseudovibrio axinellae</name>
    <dbReference type="NCBI Taxonomy" id="989403"/>
    <lineage>
        <taxon>Bacteria</taxon>
        <taxon>Pseudomonadati</taxon>
        <taxon>Pseudomonadota</taxon>
        <taxon>Alphaproteobacteria</taxon>
        <taxon>Hyphomicrobiales</taxon>
        <taxon>Stappiaceae</taxon>
        <taxon>Pseudovibrio</taxon>
    </lineage>
</organism>
<gene>
    <name evidence="7" type="primary">rsmC</name>
    <name evidence="7" type="ORF">PsAD2_02524</name>
</gene>
<evidence type="ECO:0000256" key="5">
    <source>
        <dbReference type="ARBA" id="ARBA00022691"/>
    </source>
</evidence>
<evidence type="ECO:0000256" key="4">
    <source>
        <dbReference type="ARBA" id="ARBA00022679"/>
    </source>
</evidence>
<dbReference type="OrthoDB" id="9816072at2"/>
<evidence type="ECO:0000259" key="6">
    <source>
        <dbReference type="Pfam" id="PF05175"/>
    </source>
</evidence>
<dbReference type="Pfam" id="PF05175">
    <property type="entry name" value="MTS"/>
    <property type="match status" value="1"/>
</dbReference>
<dbReference type="InterPro" id="IPR007848">
    <property type="entry name" value="Small_mtfrase_dom"/>
</dbReference>
<evidence type="ECO:0000256" key="1">
    <source>
        <dbReference type="ARBA" id="ARBA00022490"/>
    </source>
</evidence>
<accession>A0A165YN41</accession>
<dbReference type="PROSITE" id="PS00092">
    <property type="entry name" value="N6_MTASE"/>
    <property type="match status" value="1"/>
</dbReference>
<keyword evidence="1" id="KW-0963">Cytoplasm</keyword>
<keyword evidence="2" id="KW-0698">rRNA processing</keyword>
<dbReference type="EC" id="2.1.1.172" evidence="7"/>
<keyword evidence="3 7" id="KW-0489">Methyltransferase</keyword>
<reference evidence="7 8" key="1">
    <citation type="journal article" date="2016" name="Front. Microbiol.">
        <title>Comparative Genomic Analysis Reveals a Diverse Repertoire of Genes Involved in Prokaryote-Eukaryote Interactions within the Pseudovibrio Genus.</title>
        <authorList>
            <person name="Romano S."/>
            <person name="Fernandez-Guerra A."/>
            <person name="Reen F.J."/>
            <person name="Glockner F.O."/>
            <person name="Crowley S.P."/>
            <person name="O'Sullivan O."/>
            <person name="Cotter P.D."/>
            <person name="Adams C."/>
            <person name="Dobson A.D."/>
            <person name="O'Gara F."/>
        </authorList>
    </citation>
    <scope>NUCLEOTIDE SEQUENCE [LARGE SCALE GENOMIC DNA]</scope>
    <source>
        <strain evidence="7 8">Ad2</strain>
    </source>
</reference>
<keyword evidence="4 7" id="KW-0808">Transferase</keyword>
<dbReference type="STRING" id="989403.SAMN05421798_101517"/>
<dbReference type="PANTHER" id="PTHR47816:SF4">
    <property type="entry name" value="RIBOSOMAL RNA SMALL SUBUNIT METHYLTRANSFERASE C"/>
    <property type="match status" value="1"/>
</dbReference>
<name>A0A165YN41_9HYPH</name>
<dbReference type="PATRIC" id="fig|989403.3.peg.2689"/>
<feature type="domain" description="Methyltransferase small" evidence="6">
    <location>
        <begin position="173"/>
        <end position="340"/>
    </location>
</feature>
<protein>
    <submittedName>
        <fullName evidence="7">Ribosomal RNA small subunit methyltransferase C</fullName>
        <ecNumber evidence="7">2.1.1.172</ecNumber>
    </submittedName>
</protein>